<dbReference type="GO" id="GO:0003677">
    <property type="term" value="F:DNA binding"/>
    <property type="evidence" value="ECO:0007669"/>
    <property type="project" value="InterPro"/>
</dbReference>
<dbReference type="GO" id="GO:0005634">
    <property type="term" value="C:nucleus"/>
    <property type="evidence" value="ECO:0007669"/>
    <property type="project" value="UniProtKB-SubCell"/>
</dbReference>
<dbReference type="GO" id="GO:0008270">
    <property type="term" value="F:zinc ion binding"/>
    <property type="evidence" value="ECO:0007669"/>
    <property type="project" value="UniProtKB-KW"/>
</dbReference>
<dbReference type="PANTHER" id="PTHR46481:SF10">
    <property type="entry name" value="ZINC FINGER BED DOMAIN-CONTAINING PROTEIN 39"/>
    <property type="match status" value="1"/>
</dbReference>
<keyword evidence="3 8" id="KW-0863">Zinc-finger</keyword>
<dbReference type="OrthoDB" id="2348293at2759"/>
<evidence type="ECO:0000256" key="6">
    <source>
        <dbReference type="ARBA" id="ARBA00023163"/>
    </source>
</evidence>
<comment type="caution">
    <text evidence="10">The sequence shown here is derived from an EMBL/GenBank/DDBJ whole genome shotgun (WGS) entry which is preliminary data.</text>
</comment>
<evidence type="ECO:0000256" key="3">
    <source>
        <dbReference type="ARBA" id="ARBA00022771"/>
    </source>
</evidence>
<evidence type="ECO:0000256" key="7">
    <source>
        <dbReference type="ARBA" id="ARBA00023242"/>
    </source>
</evidence>
<reference evidence="10 11" key="1">
    <citation type="submission" date="2014-02" db="EMBL/GenBank/DDBJ databases">
        <title>Single nucleus genome sequencing reveals high similarity among nuclei of an endomycorrhizal fungus.</title>
        <authorList>
            <person name="Lin K."/>
            <person name="Geurts R."/>
            <person name="Zhang Z."/>
            <person name="Limpens E."/>
            <person name="Saunders D.G."/>
            <person name="Mu D."/>
            <person name="Pang E."/>
            <person name="Cao H."/>
            <person name="Cha H."/>
            <person name="Lin T."/>
            <person name="Zhou Q."/>
            <person name="Shang Y."/>
            <person name="Li Y."/>
            <person name="Ivanov S."/>
            <person name="Sharma T."/>
            <person name="Velzen R.V."/>
            <person name="Ruijter N.D."/>
            <person name="Aanen D.K."/>
            <person name="Win J."/>
            <person name="Kamoun S."/>
            <person name="Bisseling T."/>
            <person name="Huang S."/>
        </authorList>
    </citation>
    <scope>NUCLEOTIDE SEQUENCE [LARGE SCALE GENOMIC DNA]</scope>
    <source>
        <strain evidence="11">DAOM197198w</strain>
    </source>
</reference>
<keyword evidence="2" id="KW-0479">Metal-binding</keyword>
<evidence type="ECO:0000256" key="4">
    <source>
        <dbReference type="ARBA" id="ARBA00022833"/>
    </source>
</evidence>
<dbReference type="HOGENOM" id="CLU_076413_1_0_1"/>
<dbReference type="Pfam" id="PF02892">
    <property type="entry name" value="zf-BED"/>
    <property type="match status" value="1"/>
</dbReference>
<keyword evidence="4" id="KW-0862">Zinc</keyword>
<gene>
    <name evidence="10" type="ORF">RirG_077160</name>
</gene>
<evidence type="ECO:0000313" key="10">
    <source>
        <dbReference type="EMBL" id="EXX71589.1"/>
    </source>
</evidence>
<dbReference type="Proteomes" id="UP000022910">
    <property type="component" value="Unassembled WGS sequence"/>
</dbReference>
<feature type="domain" description="BED-type" evidence="9">
    <location>
        <begin position="10"/>
        <end position="64"/>
    </location>
</feature>
<evidence type="ECO:0000256" key="8">
    <source>
        <dbReference type="PROSITE-ProRule" id="PRU00027"/>
    </source>
</evidence>
<dbReference type="InterPro" id="IPR003656">
    <property type="entry name" value="Znf_BED"/>
</dbReference>
<organism evidence="10 11">
    <name type="scientific">Rhizophagus irregularis (strain DAOM 197198w)</name>
    <name type="common">Glomus intraradices</name>
    <dbReference type="NCBI Taxonomy" id="1432141"/>
    <lineage>
        <taxon>Eukaryota</taxon>
        <taxon>Fungi</taxon>
        <taxon>Fungi incertae sedis</taxon>
        <taxon>Mucoromycota</taxon>
        <taxon>Glomeromycotina</taxon>
        <taxon>Glomeromycetes</taxon>
        <taxon>Glomerales</taxon>
        <taxon>Glomeraceae</taxon>
        <taxon>Rhizophagus</taxon>
    </lineage>
</organism>
<protein>
    <recommendedName>
        <fullName evidence="9">BED-type domain-containing protein</fullName>
    </recommendedName>
</protein>
<accession>A0A015KVI1</accession>
<evidence type="ECO:0000259" key="9">
    <source>
        <dbReference type="PROSITE" id="PS50808"/>
    </source>
</evidence>
<evidence type="ECO:0000256" key="2">
    <source>
        <dbReference type="ARBA" id="ARBA00022723"/>
    </source>
</evidence>
<keyword evidence="7" id="KW-0539">Nucleus</keyword>
<dbReference type="PANTHER" id="PTHR46481">
    <property type="entry name" value="ZINC FINGER BED DOMAIN-CONTAINING PROTEIN 4"/>
    <property type="match status" value="1"/>
</dbReference>
<name>A0A015KVI1_RHIIW</name>
<dbReference type="EMBL" id="JEMT01016087">
    <property type="protein sequence ID" value="EXX71589.1"/>
    <property type="molecule type" value="Genomic_DNA"/>
</dbReference>
<keyword evidence="11" id="KW-1185">Reference proteome</keyword>
<dbReference type="InterPro" id="IPR052035">
    <property type="entry name" value="ZnF_BED_domain_contain"/>
</dbReference>
<comment type="subcellular location">
    <subcellularLocation>
        <location evidence="1">Nucleus</location>
    </subcellularLocation>
</comment>
<evidence type="ECO:0000313" key="11">
    <source>
        <dbReference type="Proteomes" id="UP000022910"/>
    </source>
</evidence>
<evidence type="ECO:0000256" key="5">
    <source>
        <dbReference type="ARBA" id="ARBA00023015"/>
    </source>
</evidence>
<dbReference type="AlphaFoldDB" id="A0A015KVI1"/>
<dbReference type="SMART" id="SM00614">
    <property type="entry name" value="ZnF_BED"/>
    <property type="match status" value="1"/>
</dbReference>
<keyword evidence="6" id="KW-0804">Transcription</keyword>
<proteinExistence type="predicted"/>
<dbReference type="PROSITE" id="PS50808">
    <property type="entry name" value="ZF_BED"/>
    <property type="match status" value="1"/>
</dbReference>
<keyword evidence="5" id="KW-0805">Transcription regulation</keyword>
<sequence length="192" mass="22320">MTTNKCKEGRPQNEVWEHYTQGERNSEGHASGTCKFCKKIFSRGDVSTLQRHIANHYPNALPHLIQNYQKVFEEKANNNNKKRKFSNQTSLYDYHDADEPLSQRRIDRINRTLLKFFVCCGISFRVVESPFFTDFINELNVAYDPPFQELLANCLFKDELGNVNSKIHKELQMSDNLTLALDGWSSSNHRSI</sequence>
<evidence type="ECO:0000256" key="1">
    <source>
        <dbReference type="ARBA" id="ARBA00004123"/>
    </source>
</evidence>